<evidence type="ECO:0000313" key="3">
    <source>
        <dbReference type="Proteomes" id="UP000807785"/>
    </source>
</evidence>
<dbReference type="Proteomes" id="UP000807785">
    <property type="component" value="Unassembled WGS sequence"/>
</dbReference>
<keyword evidence="1" id="KW-0472">Membrane</keyword>
<feature type="transmembrane region" description="Helical" evidence="1">
    <location>
        <begin position="115"/>
        <end position="136"/>
    </location>
</feature>
<feature type="transmembrane region" description="Helical" evidence="1">
    <location>
        <begin position="91"/>
        <end position="108"/>
    </location>
</feature>
<evidence type="ECO:0000256" key="1">
    <source>
        <dbReference type="SAM" id="Phobius"/>
    </source>
</evidence>
<dbReference type="EMBL" id="JADJEV010000003">
    <property type="protein sequence ID" value="MBK6973022.1"/>
    <property type="molecule type" value="Genomic_DNA"/>
</dbReference>
<gene>
    <name evidence="2" type="ORF">IPH26_08755</name>
</gene>
<evidence type="ECO:0008006" key="4">
    <source>
        <dbReference type="Google" id="ProtNLM"/>
    </source>
</evidence>
<feature type="transmembrane region" description="Helical" evidence="1">
    <location>
        <begin position="347"/>
        <end position="368"/>
    </location>
</feature>
<dbReference type="Gene3D" id="3.40.50.450">
    <property type="match status" value="1"/>
</dbReference>
<comment type="caution">
    <text evidence="2">The sequence shown here is derived from an EMBL/GenBank/DDBJ whole genome shotgun (WGS) entry which is preliminary data.</text>
</comment>
<feature type="transmembrane region" description="Helical" evidence="1">
    <location>
        <begin position="280"/>
        <end position="300"/>
    </location>
</feature>
<feature type="transmembrane region" description="Helical" evidence="1">
    <location>
        <begin position="226"/>
        <end position="245"/>
    </location>
</feature>
<keyword evidence="1" id="KW-1133">Transmembrane helix</keyword>
<protein>
    <recommendedName>
        <fullName evidence="4">Nucleoside 2-deoxyribosyltransferase</fullName>
    </recommendedName>
</protein>
<dbReference type="AlphaFoldDB" id="A0A9D7E8F6"/>
<dbReference type="SUPFAM" id="SSF52309">
    <property type="entry name" value="N-(deoxy)ribosyltransferase-like"/>
    <property type="match status" value="1"/>
</dbReference>
<feature type="transmembrane region" description="Helical" evidence="1">
    <location>
        <begin position="156"/>
        <end position="179"/>
    </location>
</feature>
<proteinExistence type="predicted"/>
<reference evidence="2" key="1">
    <citation type="submission" date="2020-10" db="EMBL/GenBank/DDBJ databases">
        <title>Connecting structure to function with the recovery of over 1000 high-quality activated sludge metagenome-assembled genomes encoding full-length rRNA genes using long-read sequencing.</title>
        <authorList>
            <person name="Singleton C.M."/>
            <person name="Petriglieri F."/>
            <person name="Kristensen J.M."/>
            <person name="Kirkegaard R.H."/>
            <person name="Michaelsen T.Y."/>
            <person name="Andersen M.H."/>
            <person name="Karst S.M."/>
            <person name="Dueholm M.S."/>
            <person name="Nielsen P.H."/>
            <person name="Albertsen M."/>
        </authorList>
    </citation>
    <scope>NUCLEOTIDE SEQUENCE</scope>
    <source>
        <strain evidence="2">Bjer_18-Q3-R1-45_BAT3C.347</strain>
    </source>
</reference>
<feature type="transmembrane region" description="Helical" evidence="1">
    <location>
        <begin position="186"/>
        <end position="206"/>
    </location>
</feature>
<name>A0A9D7E8F6_9PROT</name>
<keyword evidence="1" id="KW-0812">Transmembrane</keyword>
<feature type="transmembrane region" description="Helical" evidence="1">
    <location>
        <begin position="321"/>
        <end position="341"/>
    </location>
</feature>
<feature type="transmembrane region" description="Helical" evidence="1">
    <location>
        <begin position="250"/>
        <end position="268"/>
    </location>
</feature>
<accession>A0A9D7E8F6</accession>
<organism evidence="2 3">
    <name type="scientific">Candidatus Methylophosphatis roskildensis</name>
    <dbReference type="NCBI Taxonomy" id="2899263"/>
    <lineage>
        <taxon>Bacteria</taxon>
        <taxon>Pseudomonadati</taxon>
        <taxon>Pseudomonadota</taxon>
        <taxon>Betaproteobacteria</taxon>
        <taxon>Nitrosomonadales</taxon>
        <taxon>Sterolibacteriaceae</taxon>
        <taxon>Candidatus Methylophosphatis</taxon>
    </lineage>
</organism>
<feature type="transmembrane region" description="Helical" evidence="1">
    <location>
        <begin position="60"/>
        <end position="79"/>
    </location>
</feature>
<sequence>MLAPIISNYGPIVSDFDLRHVCRPPGSDPKPIVWLADRLAPTLARSPGQRLLVVTRSPDLKVGAFAALYVLWLGSWLVLGAKAFGPCHHNWDEATIAAATGLAAVLACRRAGAPYRGFLAMQGFAFLLLAGVWLTYGTGAPSACTSEIVADDPSNLFSNALYALSVFAMLCAWSFLALVRWRGGPLSPLTILVFAALMGGLGAIFASFYCKEYAGDMGNALGRLDGVTAVLEYSVLVTGLLCVLLKERRLVVWMLIGTVILMASDMAYSVKNVPELIDAVWMFGQFVILATVAVMPRTSVCNGSERAIPPTRDRATDGRSGLSGVLILISLGAALLSPLVWFLPIEAAWKSLVSVLFVVALVMLLVWITDRFDDTVTFLREYVARTHLGRLESSDWQAAPPRIRAALYSTGLGAFLDGFRDSATRLKREVLFLGPERLFGPPAAPAGPRKASCFIVMPFSQEWSGDVHRVIAKTCAAAGVRAVRGDDLFTPTDILDDIWNAIHAADFIAADITGRNPNVLYELGIAHTLAKPVLILSRNAADIPIDLATRRVIIYGQSAEDWREDLTGKMVQAVARIITEYGLTVQKP</sequence>
<evidence type="ECO:0000313" key="2">
    <source>
        <dbReference type="EMBL" id="MBK6973022.1"/>
    </source>
</evidence>